<dbReference type="Proteomes" id="UP000814033">
    <property type="component" value="Unassembled WGS sequence"/>
</dbReference>
<evidence type="ECO:0000313" key="2">
    <source>
        <dbReference type="Proteomes" id="UP000814033"/>
    </source>
</evidence>
<evidence type="ECO:0000313" key="1">
    <source>
        <dbReference type="EMBL" id="KAI0054163.1"/>
    </source>
</evidence>
<reference evidence="1" key="2">
    <citation type="journal article" date="2022" name="New Phytol.">
        <title>Evolutionary transition to the ectomycorrhizal habit in the genomes of a hyperdiverse lineage of mushroom-forming fungi.</title>
        <authorList>
            <person name="Looney B."/>
            <person name="Miyauchi S."/>
            <person name="Morin E."/>
            <person name="Drula E."/>
            <person name="Courty P.E."/>
            <person name="Kohler A."/>
            <person name="Kuo A."/>
            <person name="LaButti K."/>
            <person name="Pangilinan J."/>
            <person name="Lipzen A."/>
            <person name="Riley R."/>
            <person name="Andreopoulos W."/>
            <person name="He G."/>
            <person name="Johnson J."/>
            <person name="Nolan M."/>
            <person name="Tritt A."/>
            <person name="Barry K.W."/>
            <person name="Grigoriev I.V."/>
            <person name="Nagy L.G."/>
            <person name="Hibbett D."/>
            <person name="Henrissat B."/>
            <person name="Matheny P.B."/>
            <person name="Labbe J."/>
            <person name="Martin F.M."/>
        </authorList>
    </citation>
    <scope>NUCLEOTIDE SEQUENCE</scope>
    <source>
        <strain evidence="1">FP105234-sp</strain>
    </source>
</reference>
<protein>
    <submittedName>
        <fullName evidence="1">Uncharacterized protein</fullName>
    </submittedName>
</protein>
<dbReference type="EMBL" id="MU275838">
    <property type="protein sequence ID" value="KAI0054163.1"/>
    <property type="molecule type" value="Genomic_DNA"/>
</dbReference>
<name>A0ACB8SCF0_9AGAM</name>
<sequence>MPHQDLRGASASSARATAGSPDPGRDARRAGSRATPVTPTKSRAASSLTPLSDEQSEVHETQPDPLDLISGAQDDDQKTELADEDGEEYDEPPPTKGSRKRKRAASAAPKAALRASMRASKAPSAADSIARLPKRGRGPSASRRSSLTLPTRVFARWDNLMWFYSGVVRERGESSTQFVIDFDDETHCPVELKNIRRGLLQAGDSVKVVNPELHGTVVEADEERATLQMQDGGERVEPVANIMVHARAITGLWGGRVLALEDIVPRIQPRALADTPSPSKASVLSAASAKHARSRVLAHIGFVVTLSAGCPKRQKADIEQVIRAHGGTVLEDWSAIFPLATEYAAGKKRWIAKAGGLHTKKLKDGISQVFLISDKMNQKPKYLVALALGIPCLSAEFLKSALTSDDVKHWARYLLPAGSSETLNACLSQLVDLDWGATPEHLTDIMKNSVAPKIFAGKSILVVGAEYFPVPPALRGKKEEGESSVPRIIVSMGADRVEAVPELRYASPKVEFDYVIWPKLDEDEMDEMEESWVSFPWVKDCLVAGRLLPLPQL</sequence>
<comment type="caution">
    <text evidence="1">The sequence shown here is derived from an EMBL/GenBank/DDBJ whole genome shotgun (WGS) entry which is preliminary data.</text>
</comment>
<organism evidence="1 2">
    <name type="scientific">Auriscalpium vulgare</name>
    <dbReference type="NCBI Taxonomy" id="40419"/>
    <lineage>
        <taxon>Eukaryota</taxon>
        <taxon>Fungi</taxon>
        <taxon>Dikarya</taxon>
        <taxon>Basidiomycota</taxon>
        <taxon>Agaricomycotina</taxon>
        <taxon>Agaricomycetes</taxon>
        <taxon>Russulales</taxon>
        <taxon>Auriscalpiaceae</taxon>
        <taxon>Auriscalpium</taxon>
    </lineage>
</organism>
<accession>A0ACB8SCF0</accession>
<reference evidence="1" key="1">
    <citation type="submission" date="2021-02" db="EMBL/GenBank/DDBJ databases">
        <authorList>
            <consortium name="DOE Joint Genome Institute"/>
            <person name="Ahrendt S."/>
            <person name="Looney B.P."/>
            <person name="Miyauchi S."/>
            <person name="Morin E."/>
            <person name="Drula E."/>
            <person name="Courty P.E."/>
            <person name="Chicoki N."/>
            <person name="Fauchery L."/>
            <person name="Kohler A."/>
            <person name="Kuo A."/>
            <person name="Labutti K."/>
            <person name="Pangilinan J."/>
            <person name="Lipzen A."/>
            <person name="Riley R."/>
            <person name="Andreopoulos W."/>
            <person name="He G."/>
            <person name="Johnson J."/>
            <person name="Barry K.W."/>
            <person name="Grigoriev I.V."/>
            <person name="Nagy L."/>
            <person name="Hibbett D."/>
            <person name="Henrissat B."/>
            <person name="Matheny P.B."/>
            <person name="Labbe J."/>
            <person name="Martin F."/>
        </authorList>
    </citation>
    <scope>NUCLEOTIDE SEQUENCE</scope>
    <source>
        <strain evidence="1">FP105234-sp</strain>
    </source>
</reference>
<keyword evidence="2" id="KW-1185">Reference proteome</keyword>
<proteinExistence type="predicted"/>
<gene>
    <name evidence="1" type="ORF">FA95DRAFT_43641</name>
</gene>